<dbReference type="Pfam" id="PF14223">
    <property type="entry name" value="Retrotran_gag_2"/>
    <property type="match status" value="1"/>
</dbReference>
<name>A0AAV1AFQ5_VICFA</name>
<reference evidence="1 2" key="1">
    <citation type="submission" date="2023-01" db="EMBL/GenBank/DDBJ databases">
        <authorList>
            <person name="Kreplak J."/>
        </authorList>
    </citation>
    <scope>NUCLEOTIDE SEQUENCE [LARGE SCALE GENOMIC DNA]</scope>
</reference>
<organism evidence="1 2">
    <name type="scientific">Vicia faba</name>
    <name type="common">Broad bean</name>
    <name type="synonym">Faba vulgaris</name>
    <dbReference type="NCBI Taxonomy" id="3906"/>
    <lineage>
        <taxon>Eukaryota</taxon>
        <taxon>Viridiplantae</taxon>
        <taxon>Streptophyta</taxon>
        <taxon>Embryophyta</taxon>
        <taxon>Tracheophyta</taxon>
        <taxon>Spermatophyta</taxon>
        <taxon>Magnoliopsida</taxon>
        <taxon>eudicotyledons</taxon>
        <taxon>Gunneridae</taxon>
        <taxon>Pentapetalae</taxon>
        <taxon>rosids</taxon>
        <taxon>fabids</taxon>
        <taxon>Fabales</taxon>
        <taxon>Fabaceae</taxon>
        <taxon>Papilionoideae</taxon>
        <taxon>50 kb inversion clade</taxon>
        <taxon>NPAAA clade</taxon>
        <taxon>Hologalegina</taxon>
        <taxon>IRL clade</taxon>
        <taxon>Fabeae</taxon>
        <taxon>Vicia</taxon>
    </lineage>
</organism>
<protein>
    <recommendedName>
        <fullName evidence="3">DUF4219 domain-containing protein</fullName>
    </recommendedName>
</protein>
<dbReference type="AlphaFoldDB" id="A0AAV1AFQ5"/>
<evidence type="ECO:0000313" key="1">
    <source>
        <dbReference type="EMBL" id="CAI8608914.1"/>
    </source>
</evidence>
<dbReference type="Proteomes" id="UP001157006">
    <property type="component" value="Chromosome 4"/>
</dbReference>
<dbReference type="EMBL" id="OX451739">
    <property type="protein sequence ID" value="CAI8608914.1"/>
    <property type="molecule type" value="Genomic_DNA"/>
</dbReference>
<accession>A0AAV1AFQ5</accession>
<evidence type="ECO:0008006" key="3">
    <source>
        <dbReference type="Google" id="ProtNLM"/>
    </source>
</evidence>
<proteinExistence type="predicted"/>
<keyword evidence="2" id="KW-1185">Reference proteome</keyword>
<sequence length="111" mass="12982">MTTTNSNSIFSHTTNQISVFNGEHYDYWNSQLEIIFITQDLWEVVEEGYAERQSQKDASCAEDKEKSYKENVMKNATTLRLVQQGMSKVIYPRIFSVKKAKDAWEILKTEF</sequence>
<evidence type="ECO:0000313" key="2">
    <source>
        <dbReference type="Proteomes" id="UP001157006"/>
    </source>
</evidence>
<gene>
    <name evidence="1" type="ORF">VFH_IV108320</name>
</gene>